<dbReference type="EMBL" id="JAGEVF010000001">
    <property type="protein sequence ID" value="MBO3115223.1"/>
    <property type="molecule type" value="Genomic_DNA"/>
</dbReference>
<comment type="caution">
    <text evidence="1">The sequence shown here is derived from an EMBL/GenBank/DDBJ whole genome shotgun (WGS) entry which is preliminary data.</text>
</comment>
<evidence type="ECO:0000313" key="1">
    <source>
        <dbReference type="EMBL" id="MBO3115223.1"/>
    </source>
</evidence>
<organism evidence="1 2">
    <name type="scientific">Winogradskyella pelagia</name>
    <dbReference type="NCBI Taxonomy" id="2819984"/>
    <lineage>
        <taxon>Bacteria</taxon>
        <taxon>Pseudomonadati</taxon>
        <taxon>Bacteroidota</taxon>
        <taxon>Flavobacteriia</taxon>
        <taxon>Flavobacteriales</taxon>
        <taxon>Flavobacteriaceae</taxon>
        <taxon>Winogradskyella</taxon>
    </lineage>
</organism>
<dbReference type="InterPro" id="IPR011050">
    <property type="entry name" value="Pectin_lyase_fold/virulence"/>
</dbReference>
<proteinExistence type="predicted"/>
<dbReference type="InterPro" id="IPR012334">
    <property type="entry name" value="Pectin_lyas_fold"/>
</dbReference>
<evidence type="ECO:0000313" key="2">
    <source>
        <dbReference type="Proteomes" id="UP000676776"/>
    </source>
</evidence>
<reference evidence="1 2" key="1">
    <citation type="submission" date="2021-03" db="EMBL/GenBank/DDBJ databases">
        <title>Winogradskyella sp. nov., isolated from costal sediment.</title>
        <authorList>
            <person name="Gao C."/>
        </authorList>
    </citation>
    <scope>NUCLEOTIDE SEQUENCE [LARGE SCALE GENOMIC DNA]</scope>
    <source>
        <strain evidence="1 2">DF17</strain>
    </source>
</reference>
<protein>
    <submittedName>
        <fullName evidence="1">Uncharacterized protein</fullName>
    </submittedName>
</protein>
<accession>A0ABS3SXK2</accession>
<dbReference type="RefSeq" id="WP_208151998.1">
    <property type="nucleotide sequence ID" value="NZ_JAGEVF010000001.1"/>
</dbReference>
<keyword evidence="2" id="KW-1185">Reference proteome</keyword>
<gene>
    <name evidence="1" type="ORF">J4050_00595</name>
</gene>
<name>A0ABS3SXK2_9FLAO</name>
<dbReference type="SUPFAM" id="SSF51126">
    <property type="entry name" value="Pectin lyase-like"/>
    <property type="match status" value="1"/>
</dbReference>
<dbReference type="Gene3D" id="2.160.20.10">
    <property type="entry name" value="Single-stranded right-handed beta-helix, Pectin lyase-like"/>
    <property type="match status" value="1"/>
</dbReference>
<dbReference type="Proteomes" id="UP000676776">
    <property type="component" value="Unassembled WGS sequence"/>
</dbReference>
<sequence>MRFRITTIILFLLFLTCKNNDSIILLEAPILNNAFDDKAYVLNDSFPKGDVRRYGIYPDNYYADKDLLSLMELADHGIPLKFVKGTYYLNLLLQGLSDVKLVFDDAIIAGTFQIIDKDNEKSQRLVFEGKLTVLDKVFMRNSNDIKFDTLLIKSNKAKSLYKKKNRGMSIYLGTKNIEIRTLEIEQTGGTEDDFFKYSAAAFQVHGWNNNPEGITIDNLLIKNTDRTALYLTGKNHSIKRIKIENFGLGTNKNMFGLEDAELGSERDFVGAWFNKCNDCTIDTLQIYANDRSRTYSARFDLGFYPEPCIIENIEFNSLAKDMPIYDNVLTNVLVKNELEHGN</sequence>